<proteinExistence type="predicted"/>
<evidence type="ECO:0000256" key="1">
    <source>
        <dbReference type="SAM" id="MobiDB-lite"/>
    </source>
</evidence>
<dbReference type="RefSeq" id="XP_025484513.1">
    <property type="nucleotide sequence ID" value="XM_025625023.1"/>
</dbReference>
<reference evidence="2" key="1">
    <citation type="submission" date="2016-12" db="EMBL/GenBank/DDBJ databases">
        <title>The genomes of Aspergillus section Nigri reveals drivers in fungal speciation.</title>
        <authorList>
            <consortium name="DOE Joint Genome Institute"/>
            <person name="Vesth T.C."/>
            <person name="Nybo J."/>
            <person name="Theobald S."/>
            <person name="Brandl J."/>
            <person name="Frisvad J.C."/>
            <person name="Nielsen K.F."/>
            <person name="Lyhne E.K."/>
            <person name="Kogle M.E."/>
            <person name="Kuo A."/>
            <person name="Riley R."/>
            <person name="Clum A."/>
            <person name="Nolan M."/>
            <person name="Lipzen A."/>
            <person name="Salamov A."/>
            <person name="Henrissat B."/>
            <person name="Wiebenga A."/>
            <person name="De Vries R.P."/>
            <person name="Grigoriev I.V."/>
            <person name="Mortensen U.H."/>
            <person name="Andersen M.R."/>
            <person name="Baker S.E."/>
        </authorList>
    </citation>
    <scope>NUCLEOTIDE SEQUENCE [LARGE SCALE GENOMIC DNA]</scope>
    <source>
        <strain evidence="2">CBS 115656</strain>
    </source>
</reference>
<name>A0A318YVY9_ASPNB</name>
<feature type="region of interest" description="Disordered" evidence="1">
    <location>
        <begin position="72"/>
        <end position="120"/>
    </location>
</feature>
<dbReference type="Proteomes" id="UP000247647">
    <property type="component" value="Unassembled WGS sequence"/>
</dbReference>
<dbReference type="EMBL" id="KZ821446">
    <property type="protein sequence ID" value="PYH39035.1"/>
    <property type="molecule type" value="Genomic_DNA"/>
</dbReference>
<protein>
    <submittedName>
        <fullName evidence="2">Uncharacterized protein</fullName>
    </submittedName>
</protein>
<feature type="compositionally biased region" description="Polar residues" evidence="1">
    <location>
        <begin position="111"/>
        <end position="120"/>
    </location>
</feature>
<evidence type="ECO:0000313" key="3">
    <source>
        <dbReference type="Proteomes" id="UP000247647"/>
    </source>
</evidence>
<accession>A0A318YVY9</accession>
<dbReference type="GeneID" id="37127479"/>
<keyword evidence="3" id="KW-1185">Reference proteome</keyword>
<sequence>MTIRAVVAEFVSLETTDHLEQDKRVQRRNAGLTWGAAKIGGGNNSESERDGGVEEEIKERWVGGVGFRDLQRTGWRAKQGGGGEGGGRKGKKEGTEHRVAQRLNGLHEGPLSTQTAPETQ</sequence>
<organism evidence="2 3">
    <name type="scientific">Aspergillus neoniger (strain CBS 115656)</name>
    <dbReference type="NCBI Taxonomy" id="1448310"/>
    <lineage>
        <taxon>Eukaryota</taxon>
        <taxon>Fungi</taxon>
        <taxon>Dikarya</taxon>
        <taxon>Ascomycota</taxon>
        <taxon>Pezizomycotina</taxon>
        <taxon>Eurotiomycetes</taxon>
        <taxon>Eurotiomycetidae</taxon>
        <taxon>Eurotiales</taxon>
        <taxon>Aspergillaceae</taxon>
        <taxon>Aspergillus</taxon>
        <taxon>Aspergillus subgen. Circumdati</taxon>
    </lineage>
</organism>
<evidence type="ECO:0000313" key="2">
    <source>
        <dbReference type="EMBL" id="PYH39035.1"/>
    </source>
</evidence>
<dbReference type="AlphaFoldDB" id="A0A318YVY9"/>
<gene>
    <name evidence="2" type="ORF">BO87DRAFT_392709</name>
</gene>